<feature type="region of interest" description="Disordered" evidence="6">
    <location>
        <begin position="178"/>
        <end position="207"/>
    </location>
</feature>
<keyword evidence="10" id="KW-1185">Reference proteome</keyword>
<feature type="compositionally biased region" description="Basic and acidic residues" evidence="6">
    <location>
        <begin position="410"/>
        <end position="421"/>
    </location>
</feature>
<reference evidence="9 10" key="1">
    <citation type="journal article" date="2014" name="Mol. Plant">
        <title>Chromosome Scale Genome Assembly and Transcriptome Profiling of Nannochloropsis gaditana in Nitrogen Depletion.</title>
        <authorList>
            <person name="Corteggiani Carpinelli E."/>
            <person name="Telatin A."/>
            <person name="Vitulo N."/>
            <person name="Forcato C."/>
            <person name="D'Angelo M."/>
            <person name="Schiavon R."/>
            <person name="Vezzi A."/>
            <person name="Giacometti G.M."/>
            <person name="Morosinotto T."/>
            <person name="Valle G."/>
        </authorList>
    </citation>
    <scope>NUCLEOTIDE SEQUENCE [LARGE SCALE GENOMIC DNA]</scope>
    <source>
        <strain evidence="9 10">B-31</strain>
    </source>
</reference>
<comment type="subcellular location">
    <subcellularLocation>
        <location evidence="1">Membrane</location>
        <topology evidence="1">Multi-pass membrane protein</topology>
    </subcellularLocation>
</comment>
<evidence type="ECO:0000256" key="5">
    <source>
        <dbReference type="ARBA" id="ARBA00023136"/>
    </source>
</evidence>
<dbReference type="InterPro" id="IPR024989">
    <property type="entry name" value="MFS_assoc_dom"/>
</dbReference>
<dbReference type="GO" id="GO:0016020">
    <property type="term" value="C:membrane"/>
    <property type="evidence" value="ECO:0007669"/>
    <property type="project" value="UniProtKB-SubCell"/>
</dbReference>
<proteinExistence type="inferred from homology"/>
<evidence type="ECO:0000259" key="8">
    <source>
        <dbReference type="PROSITE" id="PS50850"/>
    </source>
</evidence>
<evidence type="ECO:0000313" key="10">
    <source>
        <dbReference type="Proteomes" id="UP000019335"/>
    </source>
</evidence>
<dbReference type="PANTHER" id="PTHR16172">
    <property type="entry name" value="MAJOR FACILITATOR SUPERFAMILY DOMAIN-CONTAINING PROTEIN 6-LIKE"/>
    <property type="match status" value="1"/>
</dbReference>
<feature type="compositionally biased region" description="Low complexity" evidence="6">
    <location>
        <begin position="424"/>
        <end position="439"/>
    </location>
</feature>
<organism evidence="9 10">
    <name type="scientific">Nannochloropsis gaditana</name>
    <dbReference type="NCBI Taxonomy" id="72520"/>
    <lineage>
        <taxon>Eukaryota</taxon>
        <taxon>Sar</taxon>
        <taxon>Stramenopiles</taxon>
        <taxon>Ochrophyta</taxon>
        <taxon>Eustigmatophyceae</taxon>
        <taxon>Eustigmatales</taxon>
        <taxon>Monodopsidaceae</taxon>
        <taxon>Nannochloropsis</taxon>
    </lineage>
</organism>
<dbReference type="InterPro" id="IPR020846">
    <property type="entry name" value="MFS_dom"/>
</dbReference>
<dbReference type="Pfam" id="PF12832">
    <property type="entry name" value="MFS_1_like"/>
    <property type="match status" value="1"/>
</dbReference>
<feature type="transmembrane region" description="Helical" evidence="7">
    <location>
        <begin position="344"/>
        <end position="363"/>
    </location>
</feature>
<keyword evidence="4 7" id="KW-1133">Transmembrane helix</keyword>
<feature type="transmembrane region" description="Helical" evidence="7">
    <location>
        <begin position="306"/>
        <end position="324"/>
    </location>
</feature>
<dbReference type="PANTHER" id="PTHR16172:SF41">
    <property type="entry name" value="MAJOR FACILITATOR SUPERFAMILY DOMAIN-CONTAINING PROTEIN 6-LIKE"/>
    <property type="match status" value="1"/>
</dbReference>
<feature type="transmembrane region" description="Helical" evidence="7">
    <location>
        <begin position="251"/>
        <end position="270"/>
    </location>
</feature>
<sequence>MRRIACRRNRNLHIRSASVVLGAFLLLGAVVGSTRSIGAHGESNSCLSRSQSRDLSSGRRGRRPGNRRGGEADRIPSPREAFDSRKSPLARIQQASEVQGRKTRIPHSAPALVQARPRSMRSPGSKADGALPVDRPARRPSLTGGRPSSRPSSHLQDKTAESLAALDDTVSQLCRRVRGGSVSERSVPAVPKGASPSTAPAALQTGDGPPSMASTLVTVKLLFLLFYGSLGAVMPYLPVYYHSLGLPDKQIGMLGAITPAVTFVVAPLWGALADQTGRHKDVLLFTFVASVVSRLLFIWRTTFGWLAILVFCTAVLNAPVRPLLDSSVLNLLEDKREYGKQRLWGQFGFGLAGCIVGPCLMNHKFGGYKAAFYVHALISLPTLLIMRRFNPTPPAPAPSSPPLPVASTNKSEKSSTAKEEGPGAVALPSRAPSAALSSQRAKPRFREGLGIVVRNPDALIFFFLVFVIGVSSGVIENFAYKRLREVGGEGTVMGVSRFFSSVTGVPMFWFSGHVTRRLSVMGVLILSLCSYILRFFIYASITNPWQGLPAEALRGFTFAAMWASSTYYTHKISPPGLSATMLGFLNGMYGGLGQSTGALIGGGLSHRVGTPRTFVLAGLADIVVVICFGTYWWLHPNATRLKEE</sequence>
<evidence type="ECO:0000313" key="9">
    <source>
        <dbReference type="EMBL" id="EWM21176.1"/>
    </source>
</evidence>
<dbReference type="GO" id="GO:0022857">
    <property type="term" value="F:transmembrane transporter activity"/>
    <property type="evidence" value="ECO:0007669"/>
    <property type="project" value="InterPro"/>
</dbReference>
<dbReference type="Gene3D" id="1.20.1250.20">
    <property type="entry name" value="MFS general substrate transporter like domains"/>
    <property type="match status" value="2"/>
</dbReference>
<name>W7TL71_9STRA</name>
<feature type="transmembrane region" description="Helical" evidence="7">
    <location>
        <begin position="492"/>
        <end position="512"/>
    </location>
</feature>
<feature type="compositionally biased region" description="Pro residues" evidence="6">
    <location>
        <begin position="395"/>
        <end position="404"/>
    </location>
</feature>
<feature type="compositionally biased region" description="Basic and acidic residues" evidence="6">
    <location>
        <begin position="68"/>
        <end position="86"/>
    </location>
</feature>
<dbReference type="CDD" id="cd17335">
    <property type="entry name" value="MFS_MFSD6"/>
    <property type="match status" value="1"/>
</dbReference>
<feature type="region of interest" description="Disordered" evidence="6">
    <location>
        <begin position="395"/>
        <end position="439"/>
    </location>
</feature>
<keyword evidence="3 7" id="KW-0812">Transmembrane</keyword>
<keyword evidence="5 7" id="KW-0472">Membrane</keyword>
<evidence type="ECO:0000256" key="6">
    <source>
        <dbReference type="SAM" id="MobiDB-lite"/>
    </source>
</evidence>
<evidence type="ECO:0000256" key="4">
    <source>
        <dbReference type="ARBA" id="ARBA00022989"/>
    </source>
</evidence>
<feature type="domain" description="Major facilitator superfamily (MFS) profile" evidence="8">
    <location>
        <begin position="457"/>
        <end position="644"/>
    </location>
</feature>
<dbReference type="InterPro" id="IPR051717">
    <property type="entry name" value="MFS_MFSD6"/>
</dbReference>
<evidence type="ECO:0000256" key="3">
    <source>
        <dbReference type="ARBA" id="ARBA00022692"/>
    </source>
</evidence>
<feature type="region of interest" description="Disordered" evidence="6">
    <location>
        <begin position="38"/>
        <end position="159"/>
    </location>
</feature>
<dbReference type="AlphaFoldDB" id="W7TL71"/>
<evidence type="ECO:0000256" key="7">
    <source>
        <dbReference type="SAM" id="Phobius"/>
    </source>
</evidence>
<feature type="transmembrane region" description="Helical" evidence="7">
    <location>
        <begin position="458"/>
        <end position="480"/>
    </location>
</feature>
<gene>
    <name evidence="9" type="ORF">Naga_100111g4</name>
</gene>
<evidence type="ECO:0000256" key="2">
    <source>
        <dbReference type="ARBA" id="ARBA00005241"/>
    </source>
</evidence>
<dbReference type="SUPFAM" id="SSF103473">
    <property type="entry name" value="MFS general substrate transporter"/>
    <property type="match status" value="1"/>
</dbReference>
<dbReference type="OrthoDB" id="515887at2759"/>
<dbReference type="InterPro" id="IPR036259">
    <property type="entry name" value="MFS_trans_sf"/>
</dbReference>
<evidence type="ECO:0000256" key="1">
    <source>
        <dbReference type="ARBA" id="ARBA00004141"/>
    </source>
</evidence>
<feature type="transmembrane region" description="Helical" evidence="7">
    <location>
        <begin position="614"/>
        <end position="634"/>
    </location>
</feature>
<protein>
    <submittedName>
        <fullName evidence="9">Major facilitator superfamily domain protein</fullName>
    </submittedName>
</protein>
<comment type="caution">
    <text evidence="9">The sequence shown here is derived from an EMBL/GenBank/DDBJ whole genome shotgun (WGS) entry which is preliminary data.</text>
</comment>
<dbReference type="PROSITE" id="PS50850">
    <property type="entry name" value="MFS"/>
    <property type="match status" value="1"/>
</dbReference>
<accession>W7TL71</accession>
<dbReference type="Proteomes" id="UP000019335">
    <property type="component" value="Unassembled WGS sequence"/>
</dbReference>
<comment type="similarity">
    <text evidence="2">Belongs to the major facilitator superfamily. MFSD6 family.</text>
</comment>
<dbReference type="EMBL" id="AZIL01002624">
    <property type="protein sequence ID" value="EWM21176.1"/>
    <property type="molecule type" value="Genomic_DNA"/>
</dbReference>
<feature type="transmembrane region" description="Helical" evidence="7">
    <location>
        <begin position="221"/>
        <end position="239"/>
    </location>
</feature>
<feature type="transmembrane region" description="Helical" evidence="7">
    <location>
        <begin position="518"/>
        <end position="537"/>
    </location>
</feature>